<keyword evidence="2 7" id="KW-0349">Heme</keyword>
<sequence>MKKIAISFSFLLFSAAAVTAADDPIAVRQALMQANAASAGAASAMLKGEMDYNPVVAKAAIATFHSTAEAMGDFFPEGSNVGETRAAPAIWENPDAFRETLAKFRTDAAAAVEASGRDGPADLEAFRLAVMPVLSNCSACHENFRLEDD</sequence>
<evidence type="ECO:0000256" key="1">
    <source>
        <dbReference type="ARBA" id="ARBA00022448"/>
    </source>
</evidence>
<organism evidence="9 10">
    <name type="scientific">Chelativorans petroleitrophicus</name>
    <dbReference type="NCBI Taxonomy" id="2975484"/>
    <lineage>
        <taxon>Bacteria</taxon>
        <taxon>Pseudomonadati</taxon>
        <taxon>Pseudomonadota</taxon>
        <taxon>Alphaproteobacteria</taxon>
        <taxon>Hyphomicrobiales</taxon>
        <taxon>Phyllobacteriaceae</taxon>
        <taxon>Chelativorans</taxon>
    </lineage>
</organism>
<keyword evidence="3 6" id="KW-0479">Metal-binding</keyword>
<dbReference type="GO" id="GO:0009055">
    <property type="term" value="F:electron transfer activity"/>
    <property type="evidence" value="ECO:0007669"/>
    <property type="project" value="InterPro"/>
</dbReference>
<keyword evidence="4" id="KW-0249">Electron transport</keyword>
<evidence type="ECO:0000256" key="6">
    <source>
        <dbReference type="PIRSR" id="PIRSR000027-1"/>
    </source>
</evidence>
<dbReference type="EMBL" id="JAODNV010000017">
    <property type="protein sequence ID" value="MCT8991665.1"/>
    <property type="molecule type" value="Genomic_DNA"/>
</dbReference>
<dbReference type="GO" id="GO:0042597">
    <property type="term" value="C:periplasmic space"/>
    <property type="evidence" value="ECO:0007669"/>
    <property type="project" value="InterPro"/>
</dbReference>
<keyword evidence="5 6" id="KW-0408">Iron</keyword>
<dbReference type="InterPro" id="IPR012127">
    <property type="entry name" value="Cyt_c_prime"/>
</dbReference>
<protein>
    <submittedName>
        <fullName evidence="9">Cytochrome c</fullName>
    </submittedName>
</protein>
<evidence type="ECO:0000256" key="3">
    <source>
        <dbReference type="ARBA" id="ARBA00022723"/>
    </source>
</evidence>
<dbReference type="GO" id="GO:0005506">
    <property type="term" value="F:iron ion binding"/>
    <property type="evidence" value="ECO:0007669"/>
    <property type="project" value="InterPro"/>
</dbReference>
<evidence type="ECO:0000256" key="2">
    <source>
        <dbReference type="ARBA" id="ARBA00022617"/>
    </source>
</evidence>
<dbReference type="InterPro" id="IPR002321">
    <property type="entry name" value="Cyt_c_II"/>
</dbReference>
<dbReference type="GO" id="GO:0020037">
    <property type="term" value="F:heme binding"/>
    <property type="evidence" value="ECO:0007669"/>
    <property type="project" value="InterPro"/>
</dbReference>
<dbReference type="SUPFAM" id="SSF47175">
    <property type="entry name" value="Cytochromes"/>
    <property type="match status" value="1"/>
</dbReference>
<feature type="binding site" description="axial binding residue" evidence="6">
    <location>
        <position position="141"/>
    </location>
    <ligand>
        <name>heme c</name>
        <dbReference type="ChEBI" id="CHEBI:61717"/>
    </ligand>
    <ligandPart>
        <name>Fe</name>
        <dbReference type="ChEBI" id="CHEBI:18248"/>
    </ligandPart>
</feature>
<comment type="caution">
    <text evidence="9">The sequence shown here is derived from an EMBL/GenBank/DDBJ whole genome shotgun (WGS) entry which is preliminary data.</text>
</comment>
<name>A0A9X2XC50_9HYPH</name>
<dbReference type="PIRSF" id="PIRSF000027">
    <property type="entry name" value="Cytc_c_prime"/>
    <property type="match status" value="1"/>
</dbReference>
<keyword evidence="10" id="KW-1185">Reference proteome</keyword>
<comment type="PTM">
    <text evidence="7">Binds 1 heme group per subunit.</text>
</comment>
<feature type="binding site" description="covalent" evidence="7">
    <location>
        <position position="137"/>
    </location>
    <ligand>
        <name>heme c</name>
        <dbReference type="ChEBI" id="CHEBI:61717"/>
    </ligand>
</feature>
<keyword evidence="8" id="KW-0732">Signal</keyword>
<evidence type="ECO:0000256" key="8">
    <source>
        <dbReference type="SAM" id="SignalP"/>
    </source>
</evidence>
<keyword evidence="1" id="KW-0813">Transport</keyword>
<dbReference type="GO" id="GO:0022900">
    <property type="term" value="P:electron transport chain"/>
    <property type="evidence" value="ECO:0007669"/>
    <property type="project" value="InterPro"/>
</dbReference>
<evidence type="ECO:0000256" key="5">
    <source>
        <dbReference type="ARBA" id="ARBA00023004"/>
    </source>
</evidence>
<accession>A0A9X2XC50</accession>
<dbReference type="PROSITE" id="PS51009">
    <property type="entry name" value="CYTCII"/>
    <property type="match status" value="1"/>
</dbReference>
<dbReference type="RefSeq" id="WP_261516589.1">
    <property type="nucleotide sequence ID" value="NZ_JAODNV010000017.1"/>
</dbReference>
<gene>
    <name evidence="9" type="ORF">NYR54_15410</name>
</gene>
<dbReference type="Gene3D" id="1.20.120.10">
    <property type="entry name" value="Cytochrome c/b562"/>
    <property type="match status" value="1"/>
</dbReference>
<feature type="chain" id="PRO_5040760553" evidence="8">
    <location>
        <begin position="21"/>
        <end position="149"/>
    </location>
</feature>
<evidence type="ECO:0000313" key="9">
    <source>
        <dbReference type="EMBL" id="MCT8991665.1"/>
    </source>
</evidence>
<feature type="binding site" description="covalent" evidence="7">
    <location>
        <position position="140"/>
    </location>
    <ligand>
        <name>heme c</name>
        <dbReference type="ChEBI" id="CHEBI:61717"/>
    </ligand>
</feature>
<dbReference type="Pfam" id="PF01322">
    <property type="entry name" value="Cytochrom_C_2"/>
    <property type="match status" value="1"/>
</dbReference>
<feature type="signal peptide" evidence="8">
    <location>
        <begin position="1"/>
        <end position="20"/>
    </location>
</feature>
<dbReference type="Proteomes" id="UP001149009">
    <property type="component" value="Unassembled WGS sequence"/>
</dbReference>
<evidence type="ECO:0000313" key="10">
    <source>
        <dbReference type="Proteomes" id="UP001149009"/>
    </source>
</evidence>
<dbReference type="AlphaFoldDB" id="A0A9X2XC50"/>
<dbReference type="InterPro" id="IPR010980">
    <property type="entry name" value="Cyt_c/b562"/>
</dbReference>
<proteinExistence type="predicted"/>
<evidence type="ECO:0000256" key="4">
    <source>
        <dbReference type="ARBA" id="ARBA00022982"/>
    </source>
</evidence>
<evidence type="ECO:0000256" key="7">
    <source>
        <dbReference type="PIRSR" id="PIRSR000027-2"/>
    </source>
</evidence>
<reference evidence="9" key="1">
    <citation type="submission" date="2022-08" db="EMBL/GenBank/DDBJ databases">
        <title>Chelativorans sichuanense sp. nov., a paraffin oil-degrading bacterium isolated from a mixture of oil-based drill cuttings and paddy soil.</title>
        <authorList>
            <person name="Yu J."/>
            <person name="Liu H."/>
            <person name="Chen Q."/>
        </authorList>
    </citation>
    <scope>NUCLEOTIDE SEQUENCE</scope>
    <source>
        <strain evidence="9">SCAU 2101</strain>
    </source>
</reference>